<keyword evidence="2" id="KW-1185">Reference proteome</keyword>
<protein>
    <submittedName>
        <fullName evidence="1">Uncharacterized protein</fullName>
    </submittedName>
</protein>
<evidence type="ECO:0000313" key="1">
    <source>
        <dbReference type="EMBL" id="TQJ08473.1"/>
    </source>
</evidence>
<gene>
    <name evidence="1" type="ORF">FB458_1563</name>
</gene>
<accession>A0A542DZF1</accession>
<dbReference type="Proteomes" id="UP000317893">
    <property type="component" value="Unassembled WGS sequence"/>
</dbReference>
<dbReference type="EMBL" id="VFMN01000001">
    <property type="protein sequence ID" value="TQJ08473.1"/>
    <property type="molecule type" value="Genomic_DNA"/>
</dbReference>
<comment type="caution">
    <text evidence="1">The sequence shown here is derived from an EMBL/GenBank/DDBJ whole genome shotgun (WGS) entry which is preliminary data.</text>
</comment>
<dbReference type="AlphaFoldDB" id="A0A542DZF1"/>
<evidence type="ECO:0000313" key="2">
    <source>
        <dbReference type="Proteomes" id="UP000317893"/>
    </source>
</evidence>
<name>A0A542DZF1_9MICO</name>
<dbReference type="OrthoDB" id="4350944at2"/>
<organism evidence="1 2">
    <name type="scientific">Lapillicoccus jejuensis</name>
    <dbReference type="NCBI Taxonomy" id="402171"/>
    <lineage>
        <taxon>Bacteria</taxon>
        <taxon>Bacillati</taxon>
        <taxon>Actinomycetota</taxon>
        <taxon>Actinomycetes</taxon>
        <taxon>Micrococcales</taxon>
        <taxon>Intrasporangiaceae</taxon>
        <taxon>Lapillicoccus</taxon>
    </lineage>
</organism>
<reference evidence="1 2" key="1">
    <citation type="submission" date="2019-06" db="EMBL/GenBank/DDBJ databases">
        <title>Sequencing the genomes of 1000 actinobacteria strains.</title>
        <authorList>
            <person name="Klenk H.-P."/>
        </authorList>
    </citation>
    <scope>NUCLEOTIDE SEQUENCE [LARGE SCALE GENOMIC DNA]</scope>
    <source>
        <strain evidence="1 2">DSM 18607</strain>
    </source>
</reference>
<sequence>MSDDALPTTLTLDEAFRAAFFLTKQYVALEREPGEGLVLFGQYPQSDPARWEDWQKAVRRAVNADEAIDPLTENLSRDDG</sequence>
<proteinExistence type="predicted"/>
<dbReference type="RefSeq" id="WP_141847990.1">
    <property type="nucleotide sequence ID" value="NZ_BAAAPR010000004.1"/>
</dbReference>